<accession>A0A5D0R8Z2</accession>
<proteinExistence type="predicted"/>
<dbReference type="Proteomes" id="UP000323720">
    <property type="component" value="Unassembled WGS sequence"/>
</dbReference>
<reference evidence="2 3" key="1">
    <citation type="submission" date="2019-08" db="EMBL/GenBank/DDBJ databases">
        <title>Genomes of Antarctic Bizionia species.</title>
        <authorList>
            <person name="Bowman J.P."/>
        </authorList>
    </citation>
    <scope>NUCLEOTIDE SEQUENCE [LARGE SCALE GENOMIC DNA]</scope>
    <source>
        <strain evidence="2 3">ADA-4</strain>
    </source>
</reference>
<feature type="chain" id="PRO_5022846926" description="YtkA-like domain-containing protein" evidence="1">
    <location>
        <begin position="21"/>
        <end position="283"/>
    </location>
</feature>
<evidence type="ECO:0000313" key="3">
    <source>
        <dbReference type="Proteomes" id="UP000323720"/>
    </source>
</evidence>
<dbReference type="EMBL" id="VSKK01000002">
    <property type="protein sequence ID" value="TYB77148.1"/>
    <property type="molecule type" value="Genomic_DNA"/>
</dbReference>
<keyword evidence="1" id="KW-0732">Signal</keyword>
<dbReference type="OrthoDB" id="1065544at2"/>
<evidence type="ECO:0008006" key="4">
    <source>
        <dbReference type="Google" id="ProtNLM"/>
    </source>
</evidence>
<sequence length="283" mass="31588">MKLKYILPILLISIFTTACSEDDINDIVPIVSEIEGLTKVQELSNATHTIELFNDSGRFYTGYNTISIRIKDNATNSFVENATINWMPVMQMPTMAHSCPKTNPTKASGKDTVYTGNIIYQMAMEDGSGWSLTVNYTIDEVEYSVTNDITVMQNDDQNVASFMGSDDKRYIVAMVKPLKPIIGNNELVVGVYQMETMMSFPVVENFSLKLDPRMPGMGNHSSPNNTDLTYNSSDKLYHANLSLTMTGYWVLNLQLLNGEGTVLKGESVTTDNVQSSLYLELEF</sequence>
<feature type="signal peptide" evidence="1">
    <location>
        <begin position="1"/>
        <end position="20"/>
    </location>
</feature>
<protein>
    <recommendedName>
        <fullName evidence="4">YtkA-like domain-containing protein</fullName>
    </recommendedName>
</protein>
<name>A0A5D0R8Z2_9FLAO</name>
<keyword evidence="3" id="KW-1185">Reference proteome</keyword>
<organism evidence="2 3">
    <name type="scientific">Bizionia myxarmorum</name>
    <dbReference type="NCBI Taxonomy" id="291186"/>
    <lineage>
        <taxon>Bacteria</taxon>
        <taxon>Pseudomonadati</taxon>
        <taxon>Bacteroidota</taxon>
        <taxon>Flavobacteriia</taxon>
        <taxon>Flavobacteriales</taxon>
        <taxon>Flavobacteriaceae</taxon>
        <taxon>Bizionia</taxon>
    </lineage>
</organism>
<evidence type="ECO:0000313" key="2">
    <source>
        <dbReference type="EMBL" id="TYB77148.1"/>
    </source>
</evidence>
<dbReference type="AlphaFoldDB" id="A0A5D0R8Z2"/>
<evidence type="ECO:0000256" key="1">
    <source>
        <dbReference type="SAM" id="SignalP"/>
    </source>
</evidence>
<gene>
    <name evidence="2" type="ORF">ES674_10700</name>
</gene>
<comment type="caution">
    <text evidence="2">The sequence shown here is derived from an EMBL/GenBank/DDBJ whole genome shotgun (WGS) entry which is preliminary data.</text>
</comment>
<dbReference type="PROSITE" id="PS51257">
    <property type="entry name" value="PROKAR_LIPOPROTEIN"/>
    <property type="match status" value="1"/>
</dbReference>
<dbReference type="RefSeq" id="WP_148404026.1">
    <property type="nucleotide sequence ID" value="NZ_VSKK01000002.1"/>
</dbReference>